<protein>
    <submittedName>
        <fullName evidence="3">2319_t:CDS:1</fullName>
    </submittedName>
</protein>
<feature type="transmembrane region" description="Helical" evidence="2">
    <location>
        <begin position="6"/>
        <end position="23"/>
    </location>
</feature>
<dbReference type="AlphaFoldDB" id="A0A9N9G7R8"/>
<dbReference type="EMBL" id="CAJVPS010003357">
    <property type="protein sequence ID" value="CAG8587344.1"/>
    <property type="molecule type" value="Genomic_DNA"/>
</dbReference>
<evidence type="ECO:0000313" key="3">
    <source>
        <dbReference type="EMBL" id="CAG8587344.1"/>
    </source>
</evidence>
<comment type="caution">
    <text evidence="3">The sequence shown here is derived from an EMBL/GenBank/DDBJ whole genome shotgun (WGS) entry which is preliminary data.</text>
</comment>
<gene>
    <name evidence="3" type="ORF">ALEPTO_LOCUS7545</name>
</gene>
<evidence type="ECO:0000256" key="2">
    <source>
        <dbReference type="SAM" id="Phobius"/>
    </source>
</evidence>
<feature type="transmembrane region" description="Helical" evidence="2">
    <location>
        <begin position="87"/>
        <end position="105"/>
    </location>
</feature>
<accession>A0A9N9G7R8</accession>
<keyword evidence="2" id="KW-1133">Transmembrane helix</keyword>
<keyword evidence="4" id="KW-1185">Reference proteome</keyword>
<keyword evidence="2" id="KW-0472">Membrane</keyword>
<dbReference type="GO" id="GO:0016409">
    <property type="term" value="F:palmitoyltransferase activity"/>
    <property type="evidence" value="ECO:0007669"/>
    <property type="project" value="InterPro"/>
</dbReference>
<feature type="transmembrane region" description="Helical" evidence="2">
    <location>
        <begin position="120"/>
        <end position="142"/>
    </location>
</feature>
<evidence type="ECO:0000313" key="4">
    <source>
        <dbReference type="Proteomes" id="UP000789508"/>
    </source>
</evidence>
<proteinExistence type="predicted"/>
<feature type="non-terminal residue" evidence="3">
    <location>
        <position position="234"/>
    </location>
</feature>
<dbReference type="PANTHER" id="PTHR12246">
    <property type="entry name" value="PALMITOYLTRANSFERASE ZDHHC16"/>
    <property type="match status" value="1"/>
</dbReference>
<dbReference type="OrthoDB" id="9909019at2759"/>
<evidence type="ECO:0000256" key="1">
    <source>
        <dbReference type="SAM" id="MobiDB-lite"/>
    </source>
</evidence>
<reference evidence="3" key="1">
    <citation type="submission" date="2021-06" db="EMBL/GenBank/DDBJ databases">
        <authorList>
            <person name="Kallberg Y."/>
            <person name="Tangrot J."/>
            <person name="Rosling A."/>
        </authorList>
    </citation>
    <scope>NUCLEOTIDE SEQUENCE</scope>
    <source>
        <strain evidence="3">FL130A</strain>
    </source>
</reference>
<dbReference type="InterPro" id="IPR039859">
    <property type="entry name" value="PFA4/ZDH16/20/ERF2-like"/>
</dbReference>
<feature type="compositionally biased region" description="Polar residues" evidence="1">
    <location>
        <begin position="54"/>
        <end position="64"/>
    </location>
</feature>
<feature type="region of interest" description="Disordered" evidence="1">
    <location>
        <begin position="54"/>
        <end position="74"/>
    </location>
</feature>
<feature type="compositionally biased region" description="Low complexity" evidence="1">
    <location>
        <begin position="65"/>
        <end position="74"/>
    </location>
</feature>
<sequence length="234" mass="26597">VLYLIVFHPIFILMVWSYLQGVFTKPGYPDETSSDISLPRFLSLSSYQPLSQHYSQANQGSTGSNQTNNENNDSNNLARTITVKQNVWTTIYSLLIMLATIPPTFEFTASSYEAILELDLNWSFLILVGAIFSLCLSGFAIYHTTLILSNQTTLESLQRQRYKIKENSEVTSSNYLNLFDVGKRANFQQVMGSTWYLWLIPIGNSYGDGYSWPLNPHQCITLCDSVEDLNENRV</sequence>
<keyword evidence="2" id="KW-0812">Transmembrane</keyword>
<dbReference type="Proteomes" id="UP000789508">
    <property type="component" value="Unassembled WGS sequence"/>
</dbReference>
<organism evidence="3 4">
    <name type="scientific">Ambispora leptoticha</name>
    <dbReference type="NCBI Taxonomy" id="144679"/>
    <lineage>
        <taxon>Eukaryota</taxon>
        <taxon>Fungi</taxon>
        <taxon>Fungi incertae sedis</taxon>
        <taxon>Mucoromycota</taxon>
        <taxon>Glomeromycotina</taxon>
        <taxon>Glomeromycetes</taxon>
        <taxon>Archaeosporales</taxon>
        <taxon>Ambisporaceae</taxon>
        <taxon>Ambispora</taxon>
    </lineage>
</organism>
<name>A0A9N9G7R8_9GLOM</name>